<dbReference type="Pfam" id="PF03881">
    <property type="entry name" value="Fructosamin_kin"/>
    <property type="match status" value="1"/>
</dbReference>
<dbReference type="RefSeq" id="XP_052941500.1">
    <property type="nucleotide sequence ID" value="XM_053086361.1"/>
</dbReference>
<dbReference type="PANTHER" id="PTHR12149:SF8">
    <property type="entry name" value="PROTEIN-RIBULOSAMINE 3-KINASE"/>
    <property type="match status" value="1"/>
</dbReference>
<sequence>MPPVLTRALRAAKIDPATVTQRGNVLTADDGSTYFARTSRDIKQITGEVESLRALGRACPELVPRLFAFEVDDEAGEGAMVSQYFDLVGGSSRGDTQRELARRVAQLHTVSEDEGREGHMGRYGFHVPTHCGVTEQDNTWEDSWEVFFRDRRLGDLVRRIGDNKLTAAWVEMKRKAIPLLLSDIRPAPEPVILHGDLWSGNTGVDAKSGQPVIYDPSSYYGHNEADLGIMRVFGGFSPEFFDEYHKVHPRSEPYYEERQKLYQLYHHLNHALMFGGGYPSSSLAIMRELVQWSVSI</sequence>
<evidence type="ECO:0000256" key="2">
    <source>
        <dbReference type="ARBA" id="ARBA00048655"/>
    </source>
</evidence>
<keyword evidence="3" id="KW-0808">Transferase</keyword>
<reference evidence="4" key="1">
    <citation type="journal article" date="2022" name="G3 (Bethesda)">
        <title>High quality genome of the basidiomycete yeast Dioszegia hungarica PDD-24b-2 isolated from cloud water.</title>
        <authorList>
            <person name="Jarrige D."/>
            <person name="Haridas S."/>
            <person name="Bleykasten-Grosshans C."/>
            <person name="Joly M."/>
            <person name="Nadalig T."/>
            <person name="Sancelme M."/>
            <person name="Vuilleumier S."/>
            <person name="Grigoriev I.V."/>
            <person name="Amato P."/>
            <person name="Bringel F."/>
        </authorList>
    </citation>
    <scope>NUCLEOTIDE SEQUENCE</scope>
    <source>
        <strain evidence="4">PDD-24b-2</strain>
    </source>
</reference>
<dbReference type="FunFam" id="3.90.1200.10:FF:000018">
    <property type="entry name" value="Fructosamine-3-kinase, putative"/>
    <property type="match status" value="1"/>
</dbReference>
<evidence type="ECO:0000313" key="4">
    <source>
        <dbReference type="EMBL" id="KAI9631723.1"/>
    </source>
</evidence>
<proteinExistence type="inferred from homology"/>
<dbReference type="Proteomes" id="UP001164286">
    <property type="component" value="Unassembled WGS sequence"/>
</dbReference>
<dbReference type="GO" id="GO:0102193">
    <property type="term" value="F:protein-ribulosamine 3-kinase activity"/>
    <property type="evidence" value="ECO:0007669"/>
    <property type="project" value="UniProtKB-EC"/>
</dbReference>
<dbReference type="GO" id="GO:0016301">
    <property type="term" value="F:kinase activity"/>
    <property type="evidence" value="ECO:0007669"/>
    <property type="project" value="UniProtKB-UniRule"/>
</dbReference>
<dbReference type="AlphaFoldDB" id="A0AA38LQN2"/>
<dbReference type="EC" id="2.7.1.172" evidence="1"/>
<dbReference type="GeneID" id="77725562"/>
<comment type="caution">
    <text evidence="4">The sequence shown here is derived from an EMBL/GenBank/DDBJ whole genome shotgun (WGS) entry which is preliminary data.</text>
</comment>
<dbReference type="InterPro" id="IPR011009">
    <property type="entry name" value="Kinase-like_dom_sf"/>
</dbReference>
<comment type="catalytic activity">
    <reaction evidence="2">
        <text>N(6)-D-ribulosyl-L-lysyl-[protein] + ATP = N(6)-(3-O-phospho-D-ribulosyl)-L-lysyl-[protein] + ADP + H(+)</text>
        <dbReference type="Rhea" id="RHEA:48432"/>
        <dbReference type="Rhea" id="RHEA-COMP:12103"/>
        <dbReference type="Rhea" id="RHEA-COMP:12104"/>
        <dbReference type="ChEBI" id="CHEBI:15378"/>
        <dbReference type="ChEBI" id="CHEBI:30616"/>
        <dbReference type="ChEBI" id="CHEBI:90418"/>
        <dbReference type="ChEBI" id="CHEBI:90420"/>
        <dbReference type="ChEBI" id="CHEBI:456216"/>
        <dbReference type="EC" id="2.7.1.172"/>
    </reaction>
    <physiologicalReaction direction="left-to-right" evidence="2">
        <dbReference type="Rhea" id="RHEA:48433"/>
    </physiologicalReaction>
</comment>
<gene>
    <name evidence="4" type="ORF">MKK02DRAFT_21084</name>
</gene>
<organism evidence="4 5">
    <name type="scientific">Dioszegia hungarica</name>
    <dbReference type="NCBI Taxonomy" id="4972"/>
    <lineage>
        <taxon>Eukaryota</taxon>
        <taxon>Fungi</taxon>
        <taxon>Dikarya</taxon>
        <taxon>Basidiomycota</taxon>
        <taxon>Agaricomycotina</taxon>
        <taxon>Tremellomycetes</taxon>
        <taxon>Tremellales</taxon>
        <taxon>Bulleribasidiaceae</taxon>
        <taxon>Dioszegia</taxon>
    </lineage>
</organism>
<evidence type="ECO:0000256" key="1">
    <source>
        <dbReference type="ARBA" id="ARBA00011961"/>
    </source>
</evidence>
<accession>A0AA38LQN2</accession>
<evidence type="ECO:0000313" key="5">
    <source>
        <dbReference type="Proteomes" id="UP001164286"/>
    </source>
</evidence>
<dbReference type="SUPFAM" id="SSF56112">
    <property type="entry name" value="Protein kinase-like (PK-like)"/>
    <property type="match status" value="1"/>
</dbReference>
<dbReference type="InterPro" id="IPR016477">
    <property type="entry name" value="Fructo-/Ketosamine-3-kinase"/>
</dbReference>
<keyword evidence="3" id="KW-0418">Kinase</keyword>
<dbReference type="PANTHER" id="PTHR12149">
    <property type="entry name" value="FRUCTOSAMINE 3 KINASE-RELATED PROTEIN"/>
    <property type="match status" value="1"/>
</dbReference>
<evidence type="ECO:0000256" key="3">
    <source>
        <dbReference type="PIRNR" id="PIRNR006221"/>
    </source>
</evidence>
<protein>
    <recommendedName>
        <fullName evidence="1">protein-ribulosamine 3-kinase</fullName>
        <ecNumber evidence="1">2.7.1.172</ecNumber>
    </recommendedName>
</protein>
<keyword evidence="5" id="KW-1185">Reference proteome</keyword>
<dbReference type="EMBL" id="JAKWFO010000016">
    <property type="protein sequence ID" value="KAI9631723.1"/>
    <property type="molecule type" value="Genomic_DNA"/>
</dbReference>
<name>A0AA38LQN2_9TREE</name>
<dbReference type="Gene3D" id="3.90.1200.10">
    <property type="match status" value="1"/>
</dbReference>
<comment type="similarity">
    <text evidence="3">Belongs to the fructosamine kinase family.</text>
</comment>
<dbReference type="PIRSF" id="PIRSF006221">
    <property type="entry name" value="Ketosamine-3-kinase"/>
    <property type="match status" value="1"/>
</dbReference>